<dbReference type="CDD" id="cd02966">
    <property type="entry name" value="TlpA_like_family"/>
    <property type="match status" value="1"/>
</dbReference>
<dbReference type="RefSeq" id="WP_344975715.1">
    <property type="nucleotide sequence ID" value="NZ_BAAAVI010000037.1"/>
</dbReference>
<protein>
    <recommendedName>
        <fullName evidence="4">Thioredoxin domain-containing protein</fullName>
    </recommendedName>
</protein>
<comment type="subcellular location">
    <subcellularLocation>
        <location evidence="1">Cell envelope</location>
    </subcellularLocation>
</comment>
<dbReference type="InterPro" id="IPR013766">
    <property type="entry name" value="Thioredoxin_domain"/>
</dbReference>
<feature type="transmembrane region" description="Helical" evidence="3">
    <location>
        <begin position="6"/>
        <end position="26"/>
    </location>
</feature>
<evidence type="ECO:0000313" key="5">
    <source>
        <dbReference type="EMBL" id="GAA2884654.1"/>
    </source>
</evidence>
<keyword evidence="3" id="KW-0812">Transmembrane</keyword>
<dbReference type="Proteomes" id="UP001500831">
    <property type="component" value="Unassembled WGS sequence"/>
</dbReference>
<evidence type="ECO:0000256" key="1">
    <source>
        <dbReference type="ARBA" id="ARBA00004196"/>
    </source>
</evidence>
<sequence>MPYLTAAVIVLGVLCGLNLMLTLAVIRRLKEHTRKLAELSGGGGGRLPAVGSAVGHFDALTVDGEAVSRHALEPGTVVGFFSPGCEPCRKSLPEFTEYARALPGGRNRVLAVVTGTDDSGDMTGALARVARVVAEGHGGPVTTAFGVGAFPTFCLLDDGHTVAAAGFELSALPDPIVA</sequence>
<dbReference type="SUPFAM" id="SSF52833">
    <property type="entry name" value="Thioredoxin-like"/>
    <property type="match status" value="1"/>
</dbReference>
<keyword evidence="3" id="KW-1133">Transmembrane helix</keyword>
<evidence type="ECO:0000259" key="4">
    <source>
        <dbReference type="PROSITE" id="PS51352"/>
    </source>
</evidence>
<keyword evidence="6" id="KW-1185">Reference proteome</keyword>
<proteinExistence type="predicted"/>
<dbReference type="InterPro" id="IPR013740">
    <property type="entry name" value="Redoxin"/>
</dbReference>
<name>A0ABN3W218_9ACTN</name>
<dbReference type="Pfam" id="PF08534">
    <property type="entry name" value="Redoxin"/>
    <property type="match status" value="1"/>
</dbReference>
<comment type="caution">
    <text evidence="5">The sequence shown here is derived from an EMBL/GenBank/DDBJ whole genome shotgun (WGS) entry which is preliminary data.</text>
</comment>
<keyword evidence="3" id="KW-0472">Membrane</keyword>
<dbReference type="PROSITE" id="PS51352">
    <property type="entry name" value="THIOREDOXIN_2"/>
    <property type="match status" value="1"/>
</dbReference>
<organism evidence="5 6">
    <name type="scientific">Streptosporangium fragile</name>
    <dbReference type="NCBI Taxonomy" id="46186"/>
    <lineage>
        <taxon>Bacteria</taxon>
        <taxon>Bacillati</taxon>
        <taxon>Actinomycetota</taxon>
        <taxon>Actinomycetes</taxon>
        <taxon>Streptosporangiales</taxon>
        <taxon>Streptosporangiaceae</taxon>
        <taxon>Streptosporangium</taxon>
    </lineage>
</organism>
<evidence type="ECO:0000256" key="3">
    <source>
        <dbReference type="SAM" id="Phobius"/>
    </source>
</evidence>
<dbReference type="InterPro" id="IPR036249">
    <property type="entry name" value="Thioredoxin-like_sf"/>
</dbReference>
<dbReference type="Gene3D" id="3.40.30.10">
    <property type="entry name" value="Glutaredoxin"/>
    <property type="match status" value="1"/>
</dbReference>
<gene>
    <name evidence="5" type="ORF">GCM10010517_48030</name>
</gene>
<dbReference type="PROSITE" id="PS00194">
    <property type="entry name" value="THIOREDOXIN_1"/>
    <property type="match status" value="1"/>
</dbReference>
<dbReference type="EMBL" id="BAAAVI010000037">
    <property type="protein sequence ID" value="GAA2884654.1"/>
    <property type="molecule type" value="Genomic_DNA"/>
</dbReference>
<evidence type="ECO:0000256" key="2">
    <source>
        <dbReference type="ARBA" id="ARBA00022748"/>
    </source>
</evidence>
<dbReference type="InterPro" id="IPR017937">
    <property type="entry name" value="Thioredoxin_CS"/>
</dbReference>
<reference evidence="5 6" key="1">
    <citation type="journal article" date="2019" name="Int. J. Syst. Evol. Microbiol.">
        <title>The Global Catalogue of Microorganisms (GCM) 10K type strain sequencing project: providing services to taxonomists for standard genome sequencing and annotation.</title>
        <authorList>
            <consortium name="The Broad Institute Genomics Platform"/>
            <consortium name="The Broad Institute Genome Sequencing Center for Infectious Disease"/>
            <person name="Wu L."/>
            <person name="Ma J."/>
        </authorList>
    </citation>
    <scope>NUCLEOTIDE SEQUENCE [LARGE SCALE GENOMIC DNA]</scope>
    <source>
        <strain evidence="5 6">JCM 6242</strain>
    </source>
</reference>
<evidence type="ECO:0000313" key="6">
    <source>
        <dbReference type="Proteomes" id="UP001500831"/>
    </source>
</evidence>
<accession>A0ABN3W218</accession>
<feature type="domain" description="Thioredoxin" evidence="4">
    <location>
        <begin position="48"/>
        <end position="178"/>
    </location>
</feature>
<keyword evidence="2" id="KW-0201">Cytochrome c-type biogenesis</keyword>